<comment type="caution">
    <text evidence="2">The sequence shown here is derived from an EMBL/GenBank/DDBJ whole genome shotgun (WGS) entry which is preliminary data.</text>
</comment>
<reference evidence="2" key="1">
    <citation type="submission" date="2022-07" db="EMBL/GenBank/DDBJ databases">
        <title>The genome of Lyophyllum shimeji provides insight into the initial evolution of ectomycorrhizal fungal genome.</title>
        <authorList>
            <person name="Kobayashi Y."/>
            <person name="Shibata T."/>
            <person name="Hirakawa H."/>
            <person name="Shigenobu S."/>
            <person name="Nishiyama T."/>
            <person name="Yamada A."/>
            <person name="Hasebe M."/>
            <person name="Kawaguchi M."/>
        </authorList>
    </citation>
    <scope>NUCLEOTIDE SEQUENCE</scope>
    <source>
        <strain evidence="2">AT787</strain>
    </source>
</reference>
<evidence type="ECO:0000256" key="1">
    <source>
        <dbReference type="SAM" id="MobiDB-lite"/>
    </source>
</evidence>
<proteinExistence type="predicted"/>
<feature type="region of interest" description="Disordered" evidence="1">
    <location>
        <begin position="86"/>
        <end position="110"/>
    </location>
</feature>
<protein>
    <submittedName>
        <fullName evidence="2">Uncharacterized protein</fullName>
    </submittedName>
</protein>
<dbReference type="Proteomes" id="UP001063166">
    <property type="component" value="Unassembled WGS sequence"/>
</dbReference>
<dbReference type="AlphaFoldDB" id="A0A9P3PS99"/>
<organism evidence="2 3">
    <name type="scientific">Lyophyllum shimeji</name>
    <name type="common">Hon-shimeji</name>
    <name type="synonym">Tricholoma shimeji</name>
    <dbReference type="NCBI Taxonomy" id="47721"/>
    <lineage>
        <taxon>Eukaryota</taxon>
        <taxon>Fungi</taxon>
        <taxon>Dikarya</taxon>
        <taxon>Basidiomycota</taxon>
        <taxon>Agaricomycotina</taxon>
        <taxon>Agaricomycetes</taxon>
        <taxon>Agaricomycetidae</taxon>
        <taxon>Agaricales</taxon>
        <taxon>Tricholomatineae</taxon>
        <taxon>Lyophyllaceae</taxon>
        <taxon>Lyophyllum</taxon>
    </lineage>
</organism>
<evidence type="ECO:0000313" key="2">
    <source>
        <dbReference type="EMBL" id="GLB40396.1"/>
    </source>
</evidence>
<accession>A0A9P3PS99</accession>
<sequence>MNPRKIRCISFLQSHAYYQHGHGGSNALSHRRTCVLAADFLSEYPLLLSNGRKESGKVTEHMARCLSDESDAESVCAARKQLAGETGSLDSLDDNPGYLSTYFPEPPKPR</sequence>
<name>A0A9P3PS99_LYOSH</name>
<evidence type="ECO:0000313" key="3">
    <source>
        <dbReference type="Proteomes" id="UP001063166"/>
    </source>
</evidence>
<gene>
    <name evidence="2" type="ORF">LshimejAT787_0802670</name>
</gene>
<keyword evidence="3" id="KW-1185">Reference proteome</keyword>
<dbReference type="EMBL" id="BRPK01000008">
    <property type="protein sequence ID" value="GLB40396.1"/>
    <property type="molecule type" value="Genomic_DNA"/>
</dbReference>